<evidence type="ECO:0000313" key="2">
    <source>
        <dbReference type="Proteomes" id="UP000022910"/>
    </source>
</evidence>
<dbReference type="Proteomes" id="UP000022910">
    <property type="component" value="Unassembled WGS sequence"/>
</dbReference>
<proteinExistence type="predicted"/>
<keyword evidence="2" id="KW-1185">Reference proteome</keyword>
<dbReference type="HOGENOM" id="CLU_065500_1_0_1"/>
<gene>
    <name evidence="1" type="ORF">RirG_225780</name>
</gene>
<name>A0A015LKT3_RHIIW</name>
<protein>
    <submittedName>
        <fullName evidence="1">Uncharacterized protein</fullName>
    </submittedName>
</protein>
<accession>A0A015LKT3</accession>
<organism evidence="1 2">
    <name type="scientific">Rhizophagus irregularis (strain DAOM 197198w)</name>
    <name type="common">Glomus intraradices</name>
    <dbReference type="NCBI Taxonomy" id="1432141"/>
    <lineage>
        <taxon>Eukaryota</taxon>
        <taxon>Fungi</taxon>
        <taxon>Fungi incertae sedis</taxon>
        <taxon>Mucoromycota</taxon>
        <taxon>Glomeromycotina</taxon>
        <taxon>Glomeromycetes</taxon>
        <taxon>Glomerales</taxon>
        <taxon>Glomeraceae</taxon>
        <taxon>Rhizophagus</taxon>
    </lineage>
</organism>
<comment type="caution">
    <text evidence="1">The sequence shown here is derived from an EMBL/GenBank/DDBJ whole genome shotgun (WGS) entry which is preliminary data.</text>
</comment>
<evidence type="ECO:0000313" key="1">
    <source>
        <dbReference type="EMBL" id="EXX55398.1"/>
    </source>
</evidence>
<reference evidence="1 2" key="1">
    <citation type="submission" date="2014-02" db="EMBL/GenBank/DDBJ databases">
        <title>Single nucleus genome sequencing reveals high similarity among nuclei of an endomycorrhizal fungus.</title>
        <authorList>
            <person name="Lin K."/>
            <person name="Geurts R."/>
            <person name="Zhang Z."/>
            <person name="Limpens E."/>
            <person name="Saunders D.G."/>
            <person name="Mu D."/>
            <person name="Pang E."/>
            <person name="Cao H."/>
            <person name="Cha H."/>
            <person name="Lin T."/>
            <person name="Zhou Q."/>
            <person name="Shang Y."/>
            <person name="Li Y."/>
            <person name="Ivanov S."/>
            <person name="Sharma T."/>
            <person name="Velzen R.V."/>
            <person name="Ruijter N.D."/>
            <person name="Aanen D.K."/>
            <person name="Win J."/>
            <person name="Kamoun S."/>
            <person name="Bisseling T."/>
            <person name="Huang S."/>
        </authorList>
    </citation>
    <scope>NUCLEOTIDE SEQUENCE [LARGE SCALE GENOMIC DNA]</scope>
    <source>
        <strain evidence="2">DAOM197198w</strain>
    </source>
</reference>
<dbReference type="AlphaFoldDB" id="A0A015LKT3"/>
<sequence length="243" mass="28816">MFEQLNVLESVHIIYCPSLNTSIIQQIINLTKPFKLKSLFMDERSKIDESLSLLLQKSGDYLENLSVDRLGQQIFESVIKYCKNIKFFKIYGIKDVYPVLNLIENIKQNLNCLIISLECLNGSSIILQNLGQILPSKLEYLDLTLFIKASDFEVFLKDSKGTFIKKLLIRDLMREDKDNILTYIKEYIMKEKRVRYLSFSIYYNYEELFHFSKEVKEFKLHNIEVQSYSDLYIDIYRFAQKLD</sequence>
<dbReference type="OrthoDB" id="2354532at2759"/>
<dbReference type="EMBL" id="JEMT01028202">
    <property type="protein sequence ID" value="EXX55398.1"/>
    <property type="molecule type" value="Genomic_DNA"/>
</dbReference>